<keyword evidence="2 3" id="KW-0802">TPR repeat</keyword>
<comment type="caution">
    <text evidence="6">The sequence shown here is derived from an EMBL/GenBank/DDBJ whole genome shotgun (WGS) entry which is preliminary data.</text>
</comment>
<dbReference type="Gene3D" id="1.25.40.10">
    <property type="entry name" value="Tetratricopeptide repeat domain"/>
    <property type="match status" value="1"/>
</dbReference>
<protein>
    <recommendedName>
        <fullName evidence="4">ER membrane protein complex subunit 2</fullName>
    </recommendedName>
</protein>
<dbReference type="AlphaFoldDB" id="A0AA43TVR7"/>
<organism evidence="6 7">
    <name type="scientific">Ramalina farinacea</name>
    <dbReference type="NCBI Taxonomy" id="258253"/>
    <lineage>
        <taxon>Eukaryota</taxon>
        <taxon>Fungi</taxon>
        <taxon>Dikarya</taxon>
        <taxon>Ascomycota</taxon>
        <taxon>Pezizomycotina</taxon>
        <taxon>Lecanoromycetes</taxon>
        <taxon>OSLEUM clade</taxon>
        <taxon>Lecanoromycetidae</taxon>
        <taxon>Lecanorales</taxon>
        <taxon>Lecanorineae</taxon>
        <taxon>Ramalinaceae</taxon>
        <taxon>Ramalina</taxon>
    </lineage>
</organism>
<keyword evidence="4" id="KW-0256">Endoplasmic reticulum</keyword>
<evidence type="ECO:0000256" key="1">
    <source>
        <dbReference type="ARBA" id="ARBA00022737"/>
    </source>
</evidence>
<comment type="subunit">
    <text evidence="4">Component of the ER membrane protein complex (EMC).</text>
</comment>
<dbReference type="PANTHER" id="PTHR12760">
    <property type="entry name" value="TETRATRICOPEPTIDE REPEAT PROTEIN"/>
    <property type="match status" value="1"/>
</dbReference>
<dbReference type="SUPFAM" id="SSF48452">
    <property type="entry name" value="TPR-like"/>
    <property type="match status" value="1"/>
</dbReference>
<proteinExistence type="inferred from homology"/>
<name>A0AA43TVR7_9LECA</name>
<evidence type="ECO:0000256" key="2">
    <source>
        <dbReference type="ARBA" id="ARBA00022803"/>
    </source>
</evidence>
<dbReference type="EMBL" id="JAPUFD010000025">
    <property type="protein sequence ID" value="MDI1493366.1"/>
    <property type="molecule type" value="Genomic_DNA"/>
</dbReference>
<reference evidence="6" key="1">
    <citation type="journal article" date="2023" name="Genome Biol. Evol.">
        <title>First Whole Genome Sequence and Flow Cytometry Genome Size Data for the Lichen-Forming Fungus Ramalina farinacea (Ascomycota).</title>
        <authorList>
            <person name="Llewellyn T."/>
            <person name="Mian S."/>
            <person name="Hill R."/>
            <person name="Leitch I.J."/>
            <person name="Gaya E."/>
        </authorList>
    </citation>
    <scope>NUCLEOTIDE SEQUENCE</scope>
    <source>
        <strain evidence="6">LIQ254RAFAR</strain>
    </source>
</reference>
<comment type="subcellular location">
    <subcellularLocation>
        <location evidence="4">Endoplasmic reticulum membrane</location>
        <topology evidence="4">Peripheral membrane protein</topology>
        <orientation evidence="4">Cytoplasmic side</orientation>
    </subcellularLocation>
</comment>
<sequence>MALSVSQQLQRFLRDNAATGALGYPIPFLSTPESGDVWMEHEKLLVSCLRTGDDKGAFLCLERLIGRFGATNERVMGLRGLYQEALAEDETALKQVLREYDDILAGDVTNTPIAKRRIALLCTLNRSSEAIEALNELLESSPTDIEAWAELADLYAARGLFSQAIFCLEEVLLVAPNAWNVHARLGELLYILGSTGNNVHQATVDAIGRFCRSVELCNDYLRGYYGLKMASDRLLSLLDSGSRQTQAPHNAEGRQLSVQCVRQLNEQATLKLAEATRDRTGDEQNRNELVAATRLLSKGDETRVR</sequence>
<feature type="repeat" description="TPR" evidence="3">
    <location>
        <begin position="145"/>
        <end position="178"/>
    </location>
</feature>
<accession>A0AA43TVR7</accession>
<evidence type="ECO:0000313" key="6">
    <source>
        <dbReference type="EMBL" id="MDI1493366.1"/>
    </source>
</evidence>
<feature type="domain" description="EMC2 TPR-like" evidence="5">
    <location>
        <begin position="88"/>
        <end position="183"/>
    </location>
</feature>
<keyword evidence="1" id="KW-0677">Repeat</keyword>
<dbReference type="InterPro" id="IPR055217">
    <property type="entry name" value="TPR_EMC2"/>
</dbReference>
<gene>
    <name evidence="6" type="primary">oca3</name>
    <name evidence="6" type="ORF">OHK93_005154</name>
</gene>
<dbReference type="GO" id="GO:0072546">
    <property type="term" value="C:EMC complex"/>
    <property type="evidence" value="ECO:0007669"/>
    <property type="project" value="UniProtKB-UniRule"/>
</dbReference>
<dbReference type="InterPro" id="IPR019734">
    <property type="entry name" value="TPR_rpt"/>
</dbReference>
<dbReference type="Pfam" id="PF22890">
    <property type="entry name" value="TPR_EMC2"/>
    <property type="match status" value="1"/>
</dbReference>
<dbReference type="SMART" id="SM00028">
    <property type="entry name" value="TPR"/>
    <property type="match status" value="2"/>
</dbReference>
<keyword evidence="4" id="KW-0472">Membrane</keyword>
<evidence type="ECO:0000259" key="5">
    <source>
        <dbReference type="Pfam" id="PF22890"/>
    </source>
</evidence>
<evidence type="ECO:0000256" key="3">
    <source>
        <dbReference type="PROSITE-ProRule" id="PRU00339"/>
    </source>
</evidence>
<evidence type="ECO:0000256" key="4">
    <source>
        <dbReference type="RuleBase" id="RU367091"/>
    </source>
</evidence>
<evidence type="ECO:0000313" key="7">
    <source>
        <dbReference type="Proteomes" id="UP001161017"/>
    </source>
</evidence>
<dbReference type="Proteomes" id="UP001161017">
    <property type="component" value="Unassembled WGS sequence"/>
</dbReference>
<dbReference type="InterPro" id="IPR011990">
    <property type="entry name" value="TPR-like_helical_dom_sf"/>
</dbReference>
<comment type="similarity">
    <text evidence="4">Belongs to the EMC2 family.</text>
</comment>
<keyword evidence="7" id="KW-1185">Reference proteome</keyword>
<dbReference type="PROSITE" id="PS50005">
    <property type="entry name" value="TPR"/>
    <property type="match status" value="1"/>
</dbReference>
<dbReference type="InterPro" id="IPR039856">
    <property type="entry name" value="EMC2-like"/>
</dbReference>
<comment type="function">
    <text evidence="4">Part of the endoplasmic reticulum membrane protein complex (EMC) that enables the energy-independent insertion into endoplasmic reticulum membranes of newly synthesized membrane proteins.</text>
</comment>